<sequence length="76" mass="8487">MVESIPEIASIVPGASDTEVPRSIIFPMRKALGTLSAESSAYFKARDAQWLQGSSTSIRPLFEIRRFMFNQSTLHL</sequence>
<dbReference type="EMBL" id="KV722348">
    <property type="protein sequence ID" value="OCH93977.1"/>
    <property type="molecule type" value="Genomic_DNA"/>
</dbReference>
<reference evidence="1 2" key="1">
    <citation type="submission" date="2016-07" db="EMBL/GenBank/DDBJ databases">
        <title>Draft genome of the white-rot fungus Obba rivulosa 3A-2.</title>
        <authorList>
            <consortium name="DOE Joint Genome Institute"/>
            <person name="Miettinen O."/>
            <person name="Riley R."/>
            <person name="Acob R."/>
            <person name="Barry K."/>
            <person name="Cullen D."/>
            <person name="De Vries R."/>
            <person name="Hainaut M."/>
            <person name="Hatakka A."/>
            <person name="Henrissat B."/>
            <person name="Hilden K."/>
            <person name="Kuo R."/>
            <person name="Labutti K."/>
            <person name="Lipzen A."/>
            <person name="Makela M.R."/>
            <person name="Sandor L."/>
            <person name="Spatafora J.W."/>
            <person name="Grigoriev I.V."/>
            <person name="Hibbett D.S."/>
        </authorList>
    </citation>
    <scope>NUCLEOTIDE SEQUENCE [LARGE SCALE GENOMIC DNA]</scope>
    <source>
        <strain evidence="1 2">3A-2</strain>
    </source>
</reference>
<gene>
    <name evidence="1" type="ORF">OBBRIDRAFT_723700</name>
</gene>
<protein>
    <submittedName>
        <fullName evidence="1">Uncharacterized protein</fullName>
    </submittedName>
</protein>
<dbReference type="AlphaFoldDB" id="A0A8E2J3G9"/>
<proteinExistence type="predicted"/>
<dbReference type="Proteomes" id="UP000250043">
    <property type="component" value="Unassembled WGS sequence"/>
</dbReference>
<accession>A0A8E2J3G9</accession>
<keyword evidence="2" id="KW-1185">Reference proteome</keyword>
<organism evidence="1 2">
    <name type="scientific">Obba rivulosa</name>
    <dbReference type="NCBI Taxonomy" id="1052685"/>
    <lineage>
        <taxon>Eukaryota</taxon>
        <taxon>Fungi</taxon>
        <taxon>Dikarya</taxon>
        <taxon>Basidiomycota</taxon>
        <taxon>Agaricomycotina</taxon>
        <taxon>Agaricomycetes</taxon>
        <taxon>Polyporales</taxon>
        <taxon>Gelatoporiaceae</taxon>
        <taxon>Obba</taxon>
    </lineage>
</organism>
<name>A0A8E2J3G9_9APHY</name>
<evidence type="ECO:0000313" key="2">
    <source>
        <dbReference type="Proteomes" id="UP000250043"/>
    </source>
</evidence>
<evidence type="ECO:0000313" key="1">
    <source>
        <dbReference type="EMBL" id="OCH93977.1"/>
    </source>
</evidence>
<dbReference type="OrthoDB" id="416786at2759"/>
<feature type="non-terminal residue" evidence="1">
    <location>
        <position position="1"/>
    </location>
</feature>